<dbReference type="Pfam" id="PF01098">
    <property type="entry name" value="FTSW_RODA_SPOVE"/>
    <property type="match status" value="1"/>
</dbReference>
<dbReference type="SUPFAM" id="SSF117074">
    <property type="entry name" value="Hypothetical protein PA1324"/>
    <property type="match status" value="1"/>
</dbReference>
<keyword evidence="9" id="KW-1185">Reference proteome</keyword>
<evidence type="ECO:0000313" key="9">
    <source>
        <dbReference type="Proteomes" id="UP001325680"/>
    </source>
</evidence>
<comment type="subcellular location">
    <subcellularLocation>
        <location evidence="1">Membrane</location>
        <topology evidence="1">Multi-pass membrane protein</topology>
    </subcellularLocation>
</comment>
<feature type="transmembrane region" description="Helical" evidence="6">
    <location>
        <begin position="296"/>
        <end position="316"/>
    </location>
</feature>
<evidence type="ECO:0000256" key="4">
    <source>
        <dbReference type="ARBA" id="ARBA00022989"/>
    </source>
</evidence>
<dbReference type="Gene3D" id="2.60.40.10">
    <property type="entry name" value="Immunoglobulins"/>
    <property type="match status" value="1"/>
</dbReference>
<dbReference type="Gene3D" id="3.40.710.10">
    <property type="entry name" value="DD-peptidase/beta-lactamase superfamily"/>
    <property type="match status" value="1"/>
</dbReference>
<feature type="transmembrane region" description="Helical" evidence="6">
    <location>
        <begin position="723"/>
        <end position="743"/>
    </location>
</feature>
<keyword evidence="4 6" id="KW-1133">Transmembrane helix</keyword>
<proteinExistence type="predicted"/>
<dbReference type="InterPro" id="IPR013783">
    <property type="entry name" value="Ig-like_fold"/>
</dbReference>
<keyword evidence="5 6" id="KW-0472">Membrane</keyword>
<dbReference type="PANTHER" id="PTHR30474">
    <property type="entry name" value="CELL CYCLE PROTEIN"/>
    <property type="match status" value="1"/>
</dbReference>
<evidence type="ECO:0000256" key="5">
    <source>
        <dbReference type="ARBA" id="ARBA00023136"/>
    </source>
</evidence>
<evidence type="ECO:0000256" key="6">
    <source>
        <dbReference type="SAM" id="Phobius"/>
    </source>
</evidence>
<feature type="transmembrane region" description="Helical" evidence="6">
    <location>
        <begin position="476"/>
        <end position="492"/>
    </location>
</feature>
<dbReference type="InterPro" id="IPR001460">
    <property type="entry name" value="PCN-bd_Tpept"/>
</dbReference>
<feature type="transmembrane region" description="Helical" evidence="6">
    <location>
        <begin position="546"/>
        <end position="564"/>
    </location>
</feature>
<evidence type="ECO:0000256" key="2">
    <source>
        <dbReference type="ARBA" id="ARBA00022692"/>
    </source>
</evidence>
<evidence type="ECO:0000256" key="3">
    <source>
        <dbReference type="ARBA" id="ARBA00022960"/>
    </source>
</evidence>
<feature type="transmembrane region" description="Helical" evidence="6">
    <location>
        <begin position="571"/>
        <end position="591"/>
    </location>
</feature>
<protein>
    <submittedName>
        <fullName evidence="8">FtsW/RodA/SpoVE family cell cycle protein</fullName>
    </submittedName>
</protein>
<feature type="transmembrane region" description="Helical" evidence="6">
    <location>
        <begin position="498"/>
        <end position="514"/>
    </location>
</feature>
<feature type="transmembrane region" description="Helical" evidence="6">
    <location>
        <begin position="323"/>
        <end position="344"/>
    </location>
</feature>
<evidence type="ECO:0000313" key="8">
    <source>
        <dbReference type="EMBL" id="WQD38658.1"/>
    </source>
</evidence>
<feature type="transmembrane region" description="Helical" evidence="6">
    <location>
        <begin position="657"/>
        <end position="677"/>
    </location>
</feature>
<feature type="domain" description="Penicillin-binding protein transpeptidase" evidence="7">
    <location>
        <begin position="998"/>
        <end position="1324"/>
    </location>
</feature>
<evidence type="ECO:0000259" key="7">
    <source>
        <dbReference type="Pfam" id="PF00905"/>
    </source>
</evidence>
<feature type="transmembrane region" description="Helical" evidence="6">
    <location>
        <begin position="356"/>
        <end position="374"/>
    </location>
</feature>
<organism evidence="8 9">
    <name type="scientific">Niabella yanshanensis</name>
    <dbReference type="NCBI Taxonomy" id="577386"/>
    <lineage>
        <taxon>Bacteria</taxon>
        <taxon>Pseudomonadati</taxon>
        <taxon>Bacteroidota</taxon>
        <taxon>Chitinophagia</taxon>
        <taxon>Chitinophagales</taxon>
        <taxon>Chitinophagaceae</taxon>
        <taxon>Niabella</taxon>
    </lineage>
</organism>
<reference evidence="8 9" key="1">
    <citation type="submission" date="2023-12" db="EMBL/GenBank/DDBJ databases">
        <title>Genome sequencing and assembly of bacterial species from a model synthetic community.</title>
        <authorList>
            <person name="Hogle S.L."/>
        </authorList>
    </citation>
    <scope>NUCLEOTIDE SEQUENCE [LARGE SCALE GENOMIC DNA]</scope>
    <source>
        <strain evidence="8 9">HAMBI_3031</strain>
    </source>
</reference>
<feature type="transmembrane region" description="Helical" evidence="6">
    <location>
        <begin position="406"/>
        <end position="424"/>
    </location>
</feature>
<keyword evidence="2 6" id="KW-0812">Transmembrane</keyword>
<accession>A0ABZ0W5T1</accession>
<feature type="transmembrane region" description="Helical" evidence="6">
    <location>
        <begin position="689"/>
        <end position="711"/>
    </location>
</feature>
<dbReference type="Proteomes" id="UP001325680">
    <property type="component" value="Chromosome"/>
</dbReference>
<dbReference type="PANTHER" id="PTHR30474:SF3">
    <property type="entry name" value="PEPTIDOGLYCAN GLYCOSYLTRANSFERASE RODA"/>
    <property type="match status" value="1"/>
</dbReference>
<name>A0ABZ0W5T1_9BACT</name>
<sequence>MKKKQKIELYARNIERLLLAFVTLIMAVMAFSYYNHIKKELQQAEQGYVNGTVINITAPLEVEKLKRIFTKGGYFTDARYINFIAGNLKQKVDEQQHLPNLGALNKVPMLQDAASFLQSGSESGKLRFINSLANLGVDSALYEQEKTAPQKYPSQVKAGVTETGVSIGGTIQLNVKEDTRVGGVLVRLTRIYPEAYFDTLPGDASSIPTEFYARTDGDGDYEFTNLDPDGNYSVTAIKPGFNFGPAKGTAEIGSDRIYDFTGKPHQLRLLDKVEYRQIKNDKVLTVRTPETFQKEFFTYVILFVLGFWVLHTALYLKNYRSDQFILPLIMFITGIGIMVLYSVQDPLRDEVYGTGMAKYIALVLLLFAVLAFVFKSNPVNRFYHSKWFDPVYNWFPFTNKLKDPRGFTWLLLSIGLMLLLAMFGTGPEGSGVKVNLFGFQVSELSKYFMVVFFAAYFTVNAGYFRNIPDNRWLTKNNLLMLGLFLFLLAIYAVLGDLGPAVVLCLTFLFFYSFAKNEFFEMMVTAALFGVLLIFTGKFLNTPEHNYLPWLALLACGGTLAYAFIKKKHESVFFMVLIMSSFILLATLPFKFTQRLADRNGMFANIWENQLVGGDQVAQGVWSLNTGGITGQGLGKGFSNVMPAHHTDMILQSIGEELGTITLIALFFALGLLMYRCILAARRTGKPFMFYMMSGIAMATMLQFMLIAAGTLGLLPLTGISVPFLSKGNAGVIVTLIAFLLVLIMSNEKGDAIEMEYVKKHFDNVNAYAILTFFTVVLIFTGSLIWYQAKSNEYIVKPALVLNRQGAWQYSYNPRIGLMLREIKAGDIFDKNGVLLATSAKSTFQKNKTKLVNLGANTSLYNEQLSREQDRYYPFGSDLLFWLGDYNKEIAREESAGYAAEFRHFTALRGFEVRYTTVARTTNRYKENKFLPETTADNELALYDYRALAPFIKAGKESALIAAQNNKQKDIWLSIDVLMNEKINAIIQSQAPYKNFRTSVVAINSKTGDVLSSASNPSPSYKDQKLISNIEPDDYRNIYKQIFNDRTVVPQDLGITYTSRPGSTVKIVDAYAAFNQYGLGAANFSFFVYPAEVIRADEPSNENVDMRKAIVRSSNVYFIKLANEKKLQPSLFEMYDILGMNIINRGGFNFSKPLDYNREASFKAWDDFLDKGRGIYNTKSARLMHTRKRFQSNYSNIAWGQGELMATPLHLAKMSGGIANKDSLQPSRFLYKAWNKPLQLEPAVALAKNAGTAGIISGFLKEQSAKIAAATGLEVYGKTGSPERDKLIRVKDQTIRKRITDAWYTFYVPSPKLGAPVAFAIRIEEIGNSEHAKQLAIDMLKQLKAAGYF</sequence>
<gene>
    <name evidence="8" type="ORF">U0035_00670</name>
</gene>
<dbReference type="Pfam" id="PF00905">
    <property type="entry name" value="Transpeptidase"/>
    <property type="match status" value="1"/>
</dbReference>
<dbReference type="SUPFAM" id="SSF56601">
    <property type="entry name" value="beta-lactamase/transpeptidase-like"/>
    <property type="match status" value="1"/>
</dbReference>
<dbReference type="InterPro" id="IPR001182">
    <property type="entry name" value="FtsW/RodA"/>
</dbReference>
<dbReference type="InterPro" id="IPR012338">
    <property type="entry name" value="Beta-lactam/transpept-like"/>
</dbReference>
<feature type="transmembrane region" description="Helical" evidence="6">
    <location>
        <begin position="444"/>
        <end position="464"/>
    </location>
</feature>
<dbReference type="EMBL" id="CP139960">
    <property type="protein sequence ID" value="WQD38658.1"/>
    <property type="molecule type" value="Genomic_DNA"/>
</dbReference>
<dbReference type="RefSeq" id="WP_114791392.1">
    <property type="nucleotide sequence ID" value="NZ_CP139960.1"/>
</dbReference>
<evidence type="ECO:0000256" key="1">
    <source>
        <dbReference type="ARBA" id="ARBA00004141"/>
    </source>
</evidence>
<keyword evidence="3" id="KW-0133">Cell shape</keyword>
<feature type="transmembrane region" description="Helical" evidence="6">
    <location>
        <begin position="521"/>
        <end position="540"/>
    </location>
</feature>
<feature type="transmembrane region" description="Helical" evidence="6">
    <location>
        <begin position="764"/>
        <end position="786"/>
    </location>
</feature>